<dbReference type="PROSITE" id="PS51257">
    <property type="entry name" value="PROKAR_LIPOPROTEIN"/>
    <property type="match status" value="1"/>
</dbReference>
<dbReference type="Pfam" id="PF07148">
    <property type="entry name" value="MalM"/>
    <property type="match status" value="1"/>
</dbReference>
<accession>A0A7X8TSY2</accession>
<keyword evidence="2" id="KW-1185">Reference proteome</keyword>
<gene>
    <name evidence="1" type="ORF">HGP28_15575</name>
</gene>
<dbReference type="InterPro" id="IPR010794">
    <property type="entry name" value="MalM"/>
</dbReference>
<organism evidence="1 2">
    <name type="scientific">Vibrio agarilyticus</name>
    <dbReference type="NCBI Taxonomy" id="2726741"/>
    <lineage>
        <taxon>Bacteria</taxon>
        <taxon>Pseudomonadati</taxon>
        <taxon>Pseudomonadota</taxon>
        <taxon>Gammaproteobacteria</taxon>
        <taxon>Vibrionales</taxon>
        <taxon>Vibrionaceae</taxon>
        <taxon>Vibrio</taxon>
    </lineage>
</organism>
<comment type="caution">
    <text evidence="1">The sequence shown here is derived from an EMBL/GenBank/DDBJ whole genome shotgun (WGS) entry which is preliminary data.</text>
</comment>
<dbReference type="GO" id="GO:0042597">
    <property type="term" value="C:periplasmic space"/>
    <property type="evidence" value="ECO:0007669"/>
    <property type="project" value="InterPro"/>
</dbReference>
<dbReference type="GO" id="GO:0008643">
    <property type="term" value="P:carbohydrate transport"/>
    <property type="evidence" value="ECO:0007669"/>
    <property type="project" value="InterPro"/>
</dbReference>
<name>A0A7X8TSY2_9VIBR</name>
<dbReference type="RefSeq" id="WP_168837395.1">
    <property type="nucleotide sequence ID" value="NZ_JABAIK010000018.1"/>
</dbReference>
<evidence type="ECO:0000313" key="2">
    <source>
        <dbReference type="Proteomes" id="UP000535589"/>
    </source>
</evidence>
<dbReference type="Proteomes" id="UP000535589">
    <property type="component" value="Unassembled WGS sequence"/>
</dbReference>
<proteinExistence type="predicted"/>
<evidence type="ECO:0000313" key="1">
    <source>
        <dbReference type="EMBL" id="NLS14300.1"/>
    </source>
</evidence>
<dbReference type="EMBL" id="JABAIK010000018">
    <property type="protein sequence ID" value="NLS14300.1"/>
    <property type="molecule type" value="Genomic_DNA"/>
</dbReference>
<sequence>MKKIVSMLMSMSVLFGCASHQDFESRSGSSQEITSIPQIDWHEVMVPSSFSMHFSKQSQLLENSDISSPVAGFSFEVTEPRVTIEISGIVRELKVFAPNLALYDQDFNLLRKYTSEHFDYDRDDFVKGNVLFGDVELNLPLNITRVYGVIYTTDNDLSNTTELIHPAKAFAIAKRNDPPAIDDPIAKHVNVGEVSVVIKRDSIFTGLLEKPTKSASAPEIPQEYSEPGIIADSVISDVQPETKTFYYQAIETAVAENNIPKALGLLDEAKALGIEGVQEVFVKAINKK</sequence>
<protein>
    <submittedName>
        <fullName evidence="1">Maltose-binding protein</fullName>
    </submittedName>
</protein>
<dbReference type="AlphaFoldDB" id="A0A7X8TSY2"/>
<reference evidence="1 2" key="1">
    <citation type="submission" date="2020-04" db="EMBL/GenBank/DDBJ databases">
        <title>Vibrio sp. SM6, a novel species isolated from seawater.</title>
        <authorList>
            <person name="Wang X."/>
        </authorList>
    </citation>
    <scope>NUCLEOTIDE SEQUENCE [LARGE SCALE GENOMIC DNA]</scope>
    <source>
        <strain evidence="1 2">SM6</strain>
    </source>
</reference>